<name>A0AA91JPA2_9ENTE</name>
<evidence type="ECO:0000313" key="2">
    <source>
        <dbReference type="Proteomes" id="UP000183039"/>
    </source>
</evidence>
<dbReference type="Proteomes" id="UP000183039">
    <property type="component" value="Unassembled WGS sequence"/>
</dbReference>
<comment type="caution">
    <text evidence="1">The sequence shown here is derived from an EMBL/GenBank/DDBJ whole genome shotgun (WGS) entry which is preliminary data.</text>
</comment>
<reference evidence="1 2" key="1">
    <citation type="submission" date="2014-12" db="EMBL/GenBank/DDBJ databases">
        <title>Draft genome sequences of 29 type strains of Enterococci.</title>
        <authorList>
            <person name="Zhong Z."/>
            <person name="Sun Z."/>
            <person name="Liu W."/>
            <person name="Zhang W."/>
            <person name="Zhang H."/>
        </authorList>
    </citation>
    <scope>NUCLEOTIDE SEQUENCE [LARGE SCALE GENOMIC DNA]</scope>
    <source>
        <strain evidence="1 2">DSM 22801</strain>
    </source>
</reference>
<protein>
    <recommendedName>
        <fullName evidence="3">Metallophosphoesterase</fullName>
    </recommendedName>
</protein>
<organism evidence="1 2">
    <name type="scientific">Enterococcus silesiacus</name>
    <dbReference type="NCBI Taxonomy" id="332949"/>
    <lineage>
        <taxon>Bacteria</taxon>
        <taxon>Bacillati</taxon>
        <taxon>Bacillota</taxon>
        <taxon>Bacilli</taxon>
        <taxon>Lactobacillales</taxon>
        <taxon>Enterococcaceae</taxon>
        <taxon>Enterococcus</taxon>
    </lineage>
</organism>
<gene>
    <name evidence="1" type="ORF">RV15_GL000412</name>
</gene>
<accession>A0AA91JPA2</accession>
<dbReference type="EMBL" id="JXLC01000011">
    <property type="protein sequence ID" value="OJG91745.1"/>
    <property type="molecule type" value="Genomic_DNA"/>
</dbReference>
<dbReference type="SUPFAM" id="SSF56300">
    <property type="entry name" value="Metallo-dependent phosphatases"/>
    <property type="match status" value="1"/>
</dbReference>
<evidence type="ECO:0000313" key="1">
    <source>
        <dbReference type="EMBL" id="OJG91745.1"/>
    </source>
</evidence>
<proteinExistence type="predicted"/>
<evidence type="ECO:0008006" key="3">
    <source>
        <dbReference type="Google" id="ProtNLM"/>
    </source>
</evidence>
<sequence>MLASKGGAVLKMNKEKDFPVTRNQTSLSSSETEAILPQELAARLDLYPENKRRPVNKTVFRSEYFQLTYNLKENVLNVSSRGNLVYSAIPYDTARNYIQRAAIQYLLHPEEVRQYIEAHKANLETYLILSIFQTTNKRVNKDSSEIIKAYAAIFEDPLFEIQILGRLLQHDETGALSANLAGKFLFSENMKTGISGYVSEYLKFIVQLTQTLPLKSDGKNIQLVSSNLQGVLPSDKQLSLESDIKLGLNLLPQEVKQTIKQSIAATKQAIPANNKLLLRSEFGKELSKVRKNYVAHSVDPREIEQYFENVLPTENTNLVNVVSDIQTIDGKLAFTNKHFNILAGDISDSRVVNEDIEGLYVIGNHDLVDILPKDQNKKGKEWEKWQPFFKNEWFKALIHNPEDSWYKLPIGNHLYYEYVKNELEKRFPKISVLNNDSLIHNGIRYIGLTIPVVLARRKKAQQKFILKTLDQLLNNEYDVPTVIVSHAPLFNELSMLSPESPAYNKDYVCSQPQLETLFEEYNIIGAIHGHHQIPASAGRYKMTKFAGKELFVVCSIYSKMNTGFELMELLTGEK</sequence>
<dbReference type="InterPro" id="IPR029052">
    <property type="entry name" value="Metallo-depent_PP-like"/>
</dbReference>
<dbReference type="AlphaFoldDB" id="A0AA91JPA2"/>